<evidence type="ECO:0000256" key="1">
    <source>
        <dbReference type="ARBA" id="ARBA00004651"/>
    </source>
</evidence>
<dbReference type="GO" id="GO:0140359">
    <property type="term" value="F:ABC-type transporter activity"/>
    <property type="evidence" value="ECO:0007669"/>
    <property type="project" value="InterPro"/>
</dbReference>
<dbReference type="PANTHER" id="PTHR24221">
    <property type="entry name" value="ATP-BINDING CASSETTE SUB-FAMILY B"/>
    <property type="match status" value="1"/>
</dbReference>
<dbReference type="Pfam" id="PF00664">
    <property type="entry name" value="ABC_membrane"/>
    <property type="match status" value="1"/>
</dbReference>
<evidence type="ECO:0000259" key="9">
    <source>
        <dbReference type="PROSITE" id="PS50893"/>
    </source>
</evidence>
<feature type="transmembrane region" description="Helical" evidence="8">
    <location>
        <begin position="280"/>
        <end position="303"/>
    </location>
</feature>
<dbReference type="InterPro" id="IPR003593">
    <property type="entry name" value="AAA+_ATPase"/>
</dbReference>
<dbReference type="AlphaFoldDB" id="E6W212"/>
<dbReference type="SUPFAM" id="SSF52540">
    <property type="entry name" value="P-loop containing nucleoside triphosphate hydrolases"/>
    <property type="match status" value="1"/>
</dbReference>
<dbReference type="Gene3D" id="3.40.50.300">
    <property type="entry name" value="P-loop containing nucleotide triphosphate hydrolases"/>
    <property type="match status" value="1"/>
</dbReference>
<dbReference type="Proteomes" id="UP000002572">
    <property type="component" value="Chromosome"/>
</dbReference>
<dbReference type="GO" id="GO:0034040">
    <property type="term" value="F:ATPase-coupled lipid transmembrane transporter activity"/>
    <property type="evidence" value="ECO:0007669"/>
    <property type="project" value="TreeGrafter"/>
</dbReference>
<dbReference type="InterPro" id="IPR036640">
    <property type="entry name" value="ABC1_TM_sf"/>
</dbReference>
<dbReference type="PANTHER" id="PTHR24221:SF397">
    <property type="entry name" value="ABC TRANSPORTER, ATP-BINDING TRANSMEMBRANE PROTEIN"/>
    <property type="match status" value="1"/>
</dbReference>
<keyword evidence="12" id="KW-1185">Reference proteome</keyword>
<dbReference type="EMBL" id="CP002432">
    <property type="protein sequence ID" value="ADU66638.1"/>
    <property type="molecule type" value="Genomic_DNA"/>
</dbReference>
<gene>
    <name evidence="11" type="ordered locus">Selin_1911</name>
</gene>
<evidence type="ECO:0000256" key="3">
    <source>
        <dbReference type="ARBA" id="ARBA00022692"/>
    </source>
</evidence>
<dbReference type="SMART" id="SM00382">
    <property type="entry name" value="AAA"/>
    <property type="match status" value="1"/>
</dbReference>
<dbReference type="InterPro" id="IPR017871">
    <property type="entry name" value="ABC_transporter-like_CS"/>
</dbReference>
<dbReference type="InterPro" id="IPR027417">
    <property type="entry name" value="P-loop_NTPase"/>
</dbReference>
<proteinExistence type="predicted"/>
<evidence type="ECO:0000256" key="2">
    <source>
        <dbReference type="ARBA" id="ARBA00022448"/>
    </source>
</evidence>
<dbReference type="GO" id="GO:0005886">
    <property type="term" value="C:plasma membrane"/>
    <property type="evidence" value="ECO:0007669"/>
    <property type="project" value="UniProtKB-SubCell"/>
</dbReference>
<name>E6W212_DESIS</name>
<dbReference type="InterPro" id="IPR003439">
    <property type="entry name" value="ABC_transporter-like_ATP-bd"/>
</dbReference>
<evidence type="ECO:0000256" key="7">
    <source>
        <dbReference type="ARBA" id="ARBA00023136"/>
    </source>
</evidence>
<feature type="transmembrane region" description="Helical" evidence="8">
    <location>
        <begin position="142"/>
        <end position="160"/>
    </location>
</feature>
<dbReference type="STRING" id="653733.Selin_1911"/>
<dbReference type="FunFam" id="3.40.50.300:FF:000287">
    <property type="entry name" value="Multidrug ABC transporter ATP-binding protein"/>
    <property type="match status" value="1"/>
</dbReference>
<dbReference type="Pfam" id="PF00005">
    <property type="entry name" value="ABC_tran"/>
    <property type="match status" value="1"/>
</dbReference>
<evidence type="ECO:0000313" key="11">
    <source>
        <dbReference type="EMBL" id="ADU66638.1"/>
    </source>
</evidence>
<feature type="transmembrane region" description="Helical" evidence="8">
    <location>
        <begin position="29"/>
        <end position="52"/>
    </location>
</feature>
<feature type="transmembrane region" description="Helical" evidence="8">
    <location>
        <begin position="64"/>
        <end position="91"/>
    </location>
</feature>
<dbReference type="OrthoDB" id="9760168at2"/>
<reference evidence="11 12" key="1">
    <citation type="submission" date="2010-12" db="EMBL/GenBank/DDBJ databases">
        <title>Complete sequence of Desulfurispirillum indicum S5.</title>
        <authorList>
            <consortium name="US DOE Joint Genome Institute"/>
            <person name="Lucas S."/>
            <person name="Copeland A."/>
            <person name="Lapidus A."/>
            <person name="Cheng J.-F."/>
            <person name="Goodwin L."/>
            <person name="Pitluck S."/>
            <person name="Chertkov O."/>
            <person name="Held B."/>
            <person name="Detter J.C."/>
            <person name="Han C."/>
            <person name="Tapia R."/>
            <person name="Land M."/>
            <person name="Hauser L."/>
            <person name="Kyrpides N."/>
            <person name="Ivanova N."/>
            <person name="Mikhailova N."/>
            <person name="Haggblom M."/>
            <person name="Rauschenbach I."/>
            <person name="Bini E."/>
            <person name="Woyke T."/>
        </authorList>
    </citation>
    <scope>NUCLEOTIDE SEQUENCE [LARGE SCALE GENOMIC DNA]</scope>
    <source>
        <strain evidence="12">ATCC BAA-1389 / DSM 22839 / S5</strain>
    </source>
</reference>
<keyword evidence="7 8" id="KW-0472">Membrane</keyword>
<dbReference type="PROSITE" id="PS50893">
    <property type="entry name" value="ABC_TRANSPORTER_2"/>
    <property type="match status" value="1"/>
</dbReference>
<dbReference type="InParanoid" id="E6W212"/>
<keyword evidence="6 8" id="KW-1133">Transmembrane helix</keyword>
<dbReference type="eggNOG" id="COG1132">
    <property type="taxonomic scope" value="Bacteria"/>
</dbReference>
<dbReference type="Gene3D" id="1.20.1560.10">
    <property type="entry name" value="ABC transporter type 1, transmembrane domain"/>
    <property type="match status" value="1"/>
</dbReference>
<keyword evidence="4" id="KW-0547">Nucleotide-binding</keyword>
<dbReference type="PROSITE" id="PS50929">
    <property type="entry name" value="ABC_TM1F"/>
    <property type="match status" value="1"/>
</dbReference>
<dbReference type="HOGENOM" id="CLU_000604_84_9_0"/>
<keyword evidence="2" id="KW-0813">Transport</keyword>
<feature type="transmembrane region" description="Helical" evidence="8">
    <location>
        <begin position="166"/>
        <end position="183"/>
    </location>
</feature>
<organism evidence="11 12">
    <name type="scientific">Desulfurispirillum indicum (strain ATCC BAA-1389 / DSM 22839 / S5)</name>
    <dbReference type="NCBI Taxonomy" id="653733"/>
    <lineage>
        <taxon>Bacteria</taxon>
        <taxon>Pseudomonadati</taxon>
        <taxon>Chrysiogenota</taxon>
        <taxon>Chrysiogenia</taxon>
        <taxon>Chrysiogenales</taxon>
        <taxon>Chrysiogenaceae</taxon>
        <taxon>Desulfurispirillum</taxon>
    </lineage>
</organism>
<evidence type="ECO:0000256" key="5">
    <source>
        <dbReference type="ARBA" id="ARBA00022840"/>
    </source>
</evidence>
<accession>E6W212</accession>
<evidence type="ECO:0000256" key="8">
    <source>
        <dbReference type="SAM" id="Phobius"/>
    </source>
</evidence>
<evidence type="ECO:0000256" key="6">
    <source>
        <dbReference type="ARBA" id="ARBA00022989"/>
    </source>
</evidence>
<keyword evidence="5" id="KW-0067">ATP-binding</keyword>
<dbReference type="GO" id="GO:0005524">
    <property type="term" value="F:ATP binding"/>
    <property type="evidence" value="ECO:0007669"/>
    <property type="project" value="UniProtKB-KW"/>
</dbReference>
<feature type="transmembrane region" description="Helical" evidence="8">
    <location>
        <begin position="251"/>
        <end position="274"/>
    </location>
</feature>
<evidence type="ECO:0000256" key="4">
    <source>
        <dbReference type="ARBA" id="ARBA00022741"/>
    </source>
</evidence>
<dbReference type="GO" id="GO:0016887">
    <property type="term" value="F:ATP hydrolysis activity"/>
    <property type="evidence" value="ECO:0007669"/>
    <property type="project" value="InterPro"/>
</dbReference>
<dbReference type="InterPro" id="IPR011527">
    <property type="entry name" value="ABC1_TM_dom"/>
</dbReference>
<keyword evidence="3 8" id="KW-0812">Transmembrane</keyword>
<evidence type="ECO:0000259" key="10">
    <source>
        <dbReference type="PROSITE" id="PS50929"/>
    </source>
</evidence>
<dbReference type="PROSITE" id="PS00211">
    <property type="entry name" value="ABC_TRANSPORTER_1"/>
    <property type="match status" value="1"/>
</dbReference>
<protein>
    <submittedName>
        <fullName evidence="11">ABC transporter related protein</fullName>
    </submittedName>
</protein>
<evidence type="ECO:0000313" key="12">
    <source>
        <dbReference type="Proteomes" id="UP000002572"/>
    </source>
</evidence>
<sequence>MKSPLAHGMLSKPGIWGVMAPVMGGIRGAMALAALGSMATIGAVVVLALVVHELLQSDPQPARWMVLALLLTAVALILRGASFTLSHLVAFRLETMLRTELAEHLARVPLGFLLSSGSGALTKVIQDDVKDLHGFVADSTPLLGRSVTAPVVTLVVLLVIDWRLALVALGVLLAGVLVLRLAMRDHRELSERYDAERERINGAVIEFVQAMPVVRTFDDGSTSFRRYHQALSAFHGVLAHWVEASSTSGRLAMIVLSPLPTLIALLVAGSLLFASGSLSFAVWVGVLLIGTGMAEALIPLMWLSGFIRKANGSALRIQSLRSEPPLPEPLSAQQPVGSDIVFDSVSFAYGERSGDVLHEVSFCVPAGTVTALVGPSGSGKSTVARLLPRFWDVRAGAIRIGGVDVRHMSAQTLMSHVAFVFQDTFLFHDTIADNIRLGRPDATMAEVERAARAAQAHDFIVQLPEGYETRAGDRGGRLSGGQRQRITIARAILQDRPIVVLDEATAFADPENEVALVSALAHLMRGRTVILIAHRLPTVQDADQILVLEGGCVVERGCHGELLALKGLYRRLWNTYEQAQGWSLQKIRPTGGTHDTH</sequence>
<feature type="domain" description="ABC transporter" evidence="9">
    <location>
        <begin position="340"/>
        <end position="575"/>
    </location>
</feature>
<dbReference type="SUPFAM" id="SSF90123">
    <property type="entry name" value="ABC transporter transmembrane region"/>
    <property type="match status" value="1"/>
</dbReference>
<feature type="domain" description="ABC transmembrane type-1" evidence="10">
    <location>
        <begin position="28"/>
        <end position="309"/>
    </location>
</feature>
<dbReference type="KEGG" id="din:Selin_1911"/>
<comment type="subcellular location">
    <subcellularLocation>
        <location evidence="1">Cell membrane</location>
        <topology evidence="1">Multi-pass membrane protein</topology>
    </subcellularLocation>
</comment>
<dbReference type="InterPro" id="IPR039421">
    <property type="entry name" value="Type_1_exporter"/>
</dbReference>
<dbReference type="RefSeq" id="WP_013506518.1">
    <property type="nucleotide sequence ID" value="NC_014836.1"/>
</dbReference>